<dbReference type="NCBIfam" id="TIGR02292">
    <property type="entry name" value="ygfB_yecA"/>
    <property type="match status" value="1"/>
</dbReference>
<dbReference type="Pfam" id="PF03695">
    <property type="entry name" value="UPF0149"/>
    <property type="match status" value="1"/>
</dbReference>
<evidence type="ECO:0000313" key="1">
    <source>
        <dbReference type="EMBL" id="ADN75634.1"/>
    </source>
</evidence>
<evidence type="ECO:0000313" key="2">
    <source>
        <dbReference type="Proteomes" id="UP000006683"/>
    </source>
</evidence>
<accession>E1SNF0</accession>
<dbReference type="RefSeq" id="WP_013344940.1">
    <property type="nucleotide sequence ID" value="NC_014541.1"/>
</dbReference>
<name>E1SNF0_FERBD</name>
<reference evidence="1 2" key="1">
    <citation type="journal article" date="2010" name="Stand. Genomic Sci.">
        <title>Complete genome sequence of Ferrimonas balearica type strain (PAT).</title>
        <authorList>
            <person name="Nolan M."/>
            <person name="Sikorski J."/>
            <person name="Davenport K."/>
            <person name="Lucas S."/>
            <person name="Glavina Del Rio T."/>
            <person name="Tice H."/>
            <person name="Cheng J."/>
            <person name="Goodwin L."/>
            <person name="Pitluck S."/>
            <person name="Liolios K."/>
            <person name="Ivanova N."/>
            <person name="Mavromatis K."/>
            <person name="Ovchinnikova G."/>
            <person name="Pati A."/>
            <person name="Chen A."/>
            <person name="Palaniappan K."/>
            <person name="Land M."/>
            <person name="Hauser L."/>
            <person name="Chang Y."/>
            <person name="Jeffries C."/>
            <person name="Tapia R."/>
            <person name="Brettin T."/>
            <person name="Detter J."/>
            <person name="Han C."/>
            <person name="Yasawong M."/>
            <person name="Rohde M."/>
            <person name="Tindall B."/>
            <person name="Goker M."/>
            <person name="Woyke T."/>
            <person name="Bristow J."/>
            <person name="Eisen J."/>
            <person name="Markowitz V."/>
            <person name="Hugenholtz P."/>
            <person name="Kyrpides N."/>
            <person name="Klenk H."/>
            <person name="Lapidus A."/>
        </authorList>
    </citation>
    <scope>NUCLEOTIDE SEQUENCE [LARGE SCALE GENOMIC DNA]</scope>
    <source>
        <strain evidence="2">DSM 9799 / CCM 4581 / KCTC 23876 / PAT</strain>
    </source>
</reference>
<dbReference type="eggNOG" id="COG3318">
    <property type="taxonomic scope" value="Bacteria"/>
</dbReference>
<dbReference type="AlphaFoldDB" id="E1SNF0"/>
<dbReference type="OrthoDB" id="570299at2"/>
<protein>
    <submittedName>
        <fullName evidence="1">YecA family protein</fullName>
    </submittedName>
</protein>
<dbReference type="SUPFAM" id="SSF101327">
    <property type="entry name" value="YgfB-like"/>
    <property type="match status" value="1"/>
</dbReference>
<dbReference type="Proteomes" id="UP000006683">
    <property type="component" value="Chromosome"/>
</dbReference>
<dbReference type="EMBL" id="CP002209">
    <property type="protein sequence ID" value="ADN75634.1"/>
    <property type="molecule type" value="Genomic_DNA"/>
</dbReference>
<dbReference type="GeneID" id="67181649"/>
<dbReference type="HOGENOM" id="CLU_1319349_0_0_6"/>
<dbReference type="InterPro" id="IPR036255">
    <property type="entry name" value="YgfB-like_sf"/>
</dbReference>
<gene>
    <name evidence="1" type="ordered locus">Fbal_1430</name>
</gene>
<dbReference type="KEGG" id="fbl:Fbal_1430"/>
<keyword evidence="2" id="KW-1185">Reference proteome</keyword>
<proteinExistence type="predicted"/>
<dbReference type="InterPro" id="IPR011978">
    <property type="entry name" value="YgfB-like"/>
</dbReference>
<sequence length="208" mass="23859">MKEKLTKHDEKRLTEVLNECAQHGGMDLLQAKGFLAHLHCHPRTLDPSSWSSAIAGVEPEKEYWPFEAKIMERLFTLFNQLHDEVHLKQRLMPLEMSEHLDALNQRQVPQPLRHWLAGFMTGFLFLKEAWQELLTDEQFQEVESCASLLGYVATLGSDEEHAVAWREGAEPEPEQLRHAIDEALAYMHGWSQVKLDDDGELAPVNSGH</sequence>
<organism evidence="1 2">
    <name type="scientific">Ferrimonas balearica (strain DSM 9799 / CCM 4581 / KCTC 23876 / PAT)</name>
    <dbReference type="NCBI Taxonomy" id="550540"/>
    <lineage>
        <taxon>Bacteria</taxon>
        <taxon>Pseudomonadati</taxon>
        <taxon>Pseudomonadota</taxon>
        <taxon>Gammaproteobacteria</taxon>
        <taxon>Alteromonadales</taxon>
        <taxon>Ferrimonadaceae</taxon>
        <taxon>Ferrimonas</taxon>
    </lineage>
</organism>